<dbReference type="EMBL" id="JARBDR010000923">
    <property type="protein sequence ID" value="KAJ8297809.1"/>
    <property type="molecule type" value="Genomic_DNA"/>
</dbReference>
<reference evidence="3 4" key="1">
    <citation type="submission" date="2022-12" db="EMBL/GenBank/DDBJ databases">
        <title>Chromosome-level genome of Tegillarca granosa.</title>
        <authorList>
            <person name="Kim J."/>
        </authorList>
    </citation>
    <scope>NUCLEOTIDE SEQUENCE [LARGE SCALE GENOMIC DNA]</scope>
    <source>
        <strain evidence="3">Teg-2019</strain>
        <tissue evidence="3">Adductor muscle</tissue>
    </source>
</reference>
<evidence type="ECO:0000313" key="4">
    <source>
        <dbReference type="Proteomes" id="UP001217089"/>
    </source>
</evidence>
<evidence type="ECO:0000313" key="3">
    <source>
        <dbReference type="EMBL" id="KAJ8297809.1"/>
    </source>
</evidence>
<dbReference type="Pfam" id="PF00094">
    <property type="entry name" value="VWD"/>
    <property type="match status" value="1"/>
</dbReference>
<gene>
    <name evidence="3" type="ORF">KUTeg_024340</name>
</gene>
<comment type="caution">
    <text evidence="3">The sequence shown here is derived from an EMBL/GenBank/DDBJ whole genome shotgun (WGS) entry which is preliminary data.</text>
</comment>
<feature type="region of interest" description="Disordered" evidence="1">
    <location>
        <begin position="1"/>
        <end position="20"/>
    </location>
</feature>
<protein>
    <recommendedName>
        <fullName evidence="2">VWFD domain-containing protein</fullName>
    </recommendedName>
</protein>
<feature type="domain" description="VWFD" evidence="2">
    <location>
        <begin position="23"/>
        <end position="81"/>
    </location>
</feature>
<dbReference type="InterPro" id="IPR001846">
    <property type="entry name" value="VWF_type-D"/>
</dbReference>
<name>A0ABQ9E145_TEGGR</name>
<evidence type="ECO:0000259" key="2">
    <source>
        <dbReference type="Pfam" id="PF00094"/>
    </source>
</evidence>
<organism evidence="3 4">
    <name type="scientific">Tegillarca granosa</name>
    <name type="common">Malaysian cockle</name>
    <name type="synonym">Anadara granosa</name>
    <dbReference type="NCBI Taxonomy" id="220873"/>
    <lineage>
        <taxon>Eukaryota</taxon>
        <taxon>Metazoa</taxon>
        <taxon>Spiralia</taxon>
        <taxon>Lophotrochozoa</taxon>
        <taxon>Mollusca</taxon>
        <taxon>Bivalvia</taxon>
        <taxon>Autobranchia</taxon>
        <taxon>Pteriomorphia</taxon>
        <taxon>Arcoida</taxon>
        <taxon>Arcoidea</taxon>
        <taxon>Arcidae</taxon>
        <taxon>Tegillarca</taxon>
    </lineage>
</organism>
<proteinExistence type="predicted"/>
<keyword evidence="4" id="KW-1185">Reference proteome</keyword>
<dbReference type="Proteomes" id="UP001217089">
    <property type="component" value="Unassembled WGS sequence"/>
</dbReference>
<evidence type="ECO:0000256" key="1">
    <source>
        <dbReference type="SAM" id="MobiDB-lite"/>
    </source>
</evidence>
<accession>A0ABQ9E145</accession>
<sequence length="92" mass="9977">MPVNRKASTLRKSAVVNTDSGPSKIQSNFTIIMKNGIGIQAADKDNVMFVNIYIPPNMKNQVFGLLGNWNDNITDDLLPSESTTPAQAGDIL</sequence>